<gene>
    <name evidence="13" type="ORF">C1280_05240</name>
</gene>
<evidence type="ECO:0000259" key="11">
    <source>
        <dbReference type="PROSITE" id="PS50851"/>
    </source>
</evidence>
<dbReference type="Pfam" id="PF00072">
    <property type="entry name" value="Response_reg"/>
    <property type="match status" value="1"/>
</dbReference>
<evidence type="ECO:0000256" key="8">
    <source>
        <dbReference type="SAM" id="MobiDB-lite"/>
    </source>
</evidence>
<feature type="modified residue" description="Phosphohistidine" evidence="6">
    <location>
        <position position="48"/>
    </location>
</feature>
<evidence type="ECO:0000256" key="1">
    <source>
        <dbReference type="ARBA" id="ARBA00000085"/>
    </source>
</evidence>
<dbReference type="FunFam" id="3.30.565.10:FF:000016">
    <property type="entry name" value="Chemotaxis protein CheA, putative"/>
    <property type="match status" value="1"/>
</dbReference>
<dbReference type="InterPro" id="IPR004358">
    <property type="entry name" value="Sig_transdc_His_kin-like_C"/>
</dbReference>
<feature type="domain" description="Response regulatory" evidence="10">
    <location>
        <begin position="854"/>
        <end position="970"/>
    </location>
</feature>
<evidence type="ECO:0000313" key="13">
    <source>
        <dbReference type="EMBL" id="AWM36483.1"/>
    </source>
</evidence>
<proteinExistence type="predicted"/>
<dbReference type="PROSITE" id="PS50894">
    <property type="entry name" value="HPT"/>
    <property type="match status" value="1"/>
</dbReference>
<evidence type="ECO:0000313" key="14">
    <source>
        <dbReference type="Proteomes" id="UP000245802"/>
    </source>
</evidence>
<dbReference type="Gene3D" id="3.40.50.2300">
    <property type="match status" value="1"/>
</dbReference>
<feature type="domain" description="HPt" evidence="12">
    <location>
        <begin position="1"/>
        <end position="105"/>
    </location>
</feature>
<dbReference type="EC" id="2.7.13.3" evidence="2"/>
<dbReference type="SUPFAM" id="SSF55874">
    <property type="entry name" value="ATPase domain of HSP90 chaperone/DNA topoisomerase II/histidine kinase"/>
    <property type="match status" value="1"/>
</dbReference>
<dbReference type="RefSeq" id="WP_010045257.1">
    <property type="nucleotide sequence ID" value="NZ_CP025958.1"/>
</dbReference>
<feature type="region of interest" description="Disordered" evidence="8">
    <location>
        <begin position="320"/>
        <end position="371"/>
    </location>
</feature>
<dbReference type="PRINTS" id="PR00344">
    <property type="entry name" value="BCTRLSENSOR"/>
</dbReference>
<evidence type="ECO:0000259" key="12">
    <source>
        <dbReference type="PROSITE" id="PS50894"/>
    </source>
</evidence>
<dbReference type="Pfam" id="PF01584">
    <property type="entry name" value="CheW"/>
    <property type="match status" value="1"/>
</dbReference>
<dbReference type="PROSITE" id="PS50109">
    <property type="entry name" value="HIS_KIN"/>
    <property type="match status" value="1"/>
</dbReference>
<dbReference type="PANTHER" id="PTHR43395:SF1">
    <property type="entry name" value="CHEMOTAXIS PROTEIN CHEA"/>
    <property type="match status" value="1"/>
</dbReference>
<dbReference type="AlphaFoldDB" id="A0A2Z3GRT5"/>
<accession>A0A2Z3GRT5</accession>
<evidence type="ECO:0000256" key="2">
    <source>
        <dbReference type="ARBA" id="ARBA00012438"/>
    </source>
</evidence>
<evidence type="ECO:0000259" key="10">
    <source>
        <dbReference type="PROSITE" id="PS50110"/>
    </source>
</evidence>
<keyword evidence="14" id="KW-1185">Reference proteome</keyword>
<dbReference type="EMBL" id="CP025958">
    <property type="protein sequence ID" value="AWM36483.1"/>
    <property type="molecule type" value="Genomic_DNA"/>
</dbReference>
<dbReference type="InterPro" id="IPR002545">
    <property type="entry name" value="CheW-lke_dom"/>
</dbReference>
<dbReference type="GO" id="GO:0000155">
    <property type="term" value="F:phosphorelay sensor kinase activity"/>
    <property type="evidence" value="ECO:0007669"/>
    <property type="project" value="UniProtKB-ARBA"/>
</dbReference>
<dbReference type="SUPFAM" id="SSF52172">
    <property type="entry name" value="CheY-like"/>
    <property type="match status" value="1"/>
</dbReference>
<dbReference type="Gene3D" id="2.30.30.40">
    <property type="entry name" value="SH3 Domains"/>
    <property type="match status" value="1"/>
</dbReference>
<evidence type="ECO:0000256" key="7">
    <source>
        <dbReference type="PROSITE-ProRule" id="PRU00169"/>
    </source>
</evidence>
<dbReference type="PANTHER" id="PTHR43395">
    <property type="entry name" value="SENSOR HISTIDINE KINASE CHEA"/>
    <property type="match status" value="1"/>
</dbReference>
<dbReference type="CDD" id="cd00088">
    <property type="entry name" value="HPT"/>
    <property type="match status" value="1"/>
</dbReference>
<comment type="catalytic activity">
    <reaction evidence="1">
        <text>ATP + protein L-histidine = ADP + protein N-phospho-L-histidine.</text>
        <dbReference type="EC" id="2.7.13.3"/>
    </reaction>
</comment>
<dbReference type="PROSITE" id="PS50851">
    <property type="entry name" value="CHEW"/>
    <property type="match status" value="1"/>
</dbReference>
<organism evidence="13 14">
    <name type="scientific">Gemmata obscuriglobus</name>
    <dbReference type="NCBI Taxonomy" id="114"/>
    <lineage>
        <taxon>Bacteria</taxon>
        <taxon>Pseudomonadati</taxon>
        <taxon>Planctomycetota</taxon>
        <taxon>Planctomycetia</taxon>
        <taxon>Gemmatales</taxon>
        <taxon>Gemmataceae</taxon>
        <taxon>Gemmata</taxon>
    </lineage>
</organism>
<dbReference type="OrthoDB" id="9803176at2"/>
<evidence type="ECO:0000256" key="5">
    <source>
        <dbReference type="ARBA" id="ARBA00022777"/>
    </source>
</evidence>
<dbReference type="SUPFAM" id="SSF47226">
    <property type="entry name" value="Histidine-containing phosphotransfer domain, HPT domain"/>
    <property type="match status" value="2"/>
</dbReference>
<keyword evidence="5 13" id="KW-0418">Kinase</keyword>
<dbReference type="GO" id="GO:0006935">
    <property type="term" value="P:chemotaxis"/>
    <property type="evidence" value="ECO:0007669"/>
    <property type="project" value="InterPro"/>
</dbReference>
<dbReference type="InterPro" id="IPR005467">
    <property type="entry name" value="His_kinase_dom"/>
</dbReference>
<dbReference type="InterPro" id="IPR003594">
    <property type="entry name" value="HATPase_dom"/>
</dbReference>
<feature type="domain" description="CheW-like" evidence="11">
    <location>
        <begin position="698"/>
        <end position="832"/>
    </location>
</feature>
<dbReference type="SMART" id="SM00260">
    <property type="entry name" value="CheW"/>
    <property type="match status" value="1"/>
</dbReference>
<dbReference type="InterPro" id="IPR036890">
    <property type="entry name" value="HATPase_C_sf"/>
</dbReference>
<dbReference type="InterPro" id="IPR051315">
    <property type="entry name" value="Bact_Chemotaxis_CheA"/>
</dbReference>
<dbReference type="InterPro" id="IPR036061">
    <property type="entry name" value="CheW-like_dom_sf"/>
</dbReference>
<dbReference type="KEGG" id="gog:C1280_05240"/>
<dbReference type="SUPFAM" id="SSF50341">
    <property type="entry name" value="CheW-like"/>
    <property type="match status" value="1"/>
</dbReference>
<dbReference type="InterPro" id="IPR008207">
    <property type="entry name" value="Sig_transdc_His_kin_Hpt_dom"/>
</dbReference>
<feature type="modified residue" description="4-aspartylphosphate" evidence="7">
    <location>
        <position position="903"/>
    </location>
</feature>
<dbReference type="Pfam" id="PF02518">
    <property type="entry name" value="HATPase_c"/>
    <property type="match status" value="1"/>
</dbReference>
<dbReference type="SMART" id="SM00387">
    <property type="entry name" value="HATPase_c"/>
    <property type="match status" value="1"/>
</dbReference>
<dbReference type="InterPro" id="IPR001789">
    <property type="entry name" value="Sig_transdc_resp-reg_receiver"/>
</dbReference>
<evidence type="ECO:0000256" key="6">
    <source>
        <dbReference type="PROSITE-ProRule" id="PRU00110"/>
    </source>
</evidence>
<evidence type="ECO:0000256" key="3">
    <source>
        <dbReference type="ARBA" id="ARBA00022553"/>
    </source>
</evidence>
<dbReference type="Proteomes" id="UP000245802">
    <property type="component" value="Chromosome"/>
</dbReference>
<evidence type="ECO:0000256" key="4">
    <source>
        <dbReference type="ARBA" id="ARBA00022679"/>
    </source>
</evidence>
<dbReference type="SMART" id="SM00073">
    <property type="entry name" value="HPT"/>
    <property type="match status" value="1"/>
</dbReference>
<feature type="domain" description="Histidine kinase" evidence="9">
    <location>
        <begin position="558"/>
        <end position="696"/>
    </location>
</feature>
<dbReference type="SMART" id="SM00448">
    <property type="entry name" value="REC"/>
    <property type="match status" value="1"/>
</dbReference>
<dbReference type="Gene3D" id="3.30.565.10">
    <property type="entry name" value="Histidine kinase-like ATPase, C-terminal domain"/>
    <property type="match status" value="1"/>
</dbReference>
<dbReference type="Pfam" id="PF01627">
    <property type="entry name" value="Hpt"/>
    <property type="match status" value="1"/>
</dbReference>
<sequence length="977" mass="104380">MNGLDASMFDLFRDEAKAHADTLATGLVAVETRPTDPVLLDELMRAAHSIKGAARIVGIDTAVRLAHVMEDALVAAQGGRIRLGPADIDVLLRGADVLAGLAALGPNTTAAWEEANRPLVDALEPALVAIAQGVRPETFAEPPREPPPAEPAKPVPAAASLAVELPEPPAFEPAGIPGEPFALRTDHSMLDLFREEAREHLRVITKGLPHLSSDPTATEPVQEALKLLRGAARLVKCVPVADAAAAMSAFVRTARETGRPIPARAIEWAQYTTATLAGALATDDDTFSEWIGSAAPALATASNVLTRAAEADRARGAIAASVGQGQKNPSKPPAEHGSQAASESIAPPPSRTSGIGPGGERADGSVGRSSSVIAVREPRTVTLSPPPPPPAPAPPVAEPVVRVSAQSLNRLMGLAGESLVQARWLPTFSTALLKMKKRHDLLTALIDTTYHAALGGAPADQVAELVADTRRQWLTCRQELTEQTASFDDHAARAEDLNARLYREVIVSRMRPFGDGLHGLPRMVRDIARALGKEARLVVVGEGTEVDRDILEKLEAPLAHLIRNAVDHGLEMPDLRRAAEKPVAGTVTVEARHRAGMLLVTVSDNGAGVDLNRLRAKIVERGLNSAEMAVKLSDAELLEFLFLPGFSTAAAVTEFSGRGVGLDVVLDTIRKVGGNVRITTTRGKGTTFHLQLPLTLSVIRAVVVDVAGEPYAFPHTRIDRLIRVRRDEVRSIEHRQFVTVDGQNVGLVVAGQLLDMPAPPPVGDDVPVVLLSDGTGTYGLVVDAFRGEQDLVVRPLDPRLGKVPNLSAAAILDDGAPVLIVDVEDLFRSMDQFIQTGSLVRCETRPAGAGRKKRVLVVDDSITVREVERQLLLHKGYDVAVAVDGVDGWNKVRAERCDLLVSDIDMPRMNGLQLVQAVRADDRLRDLPVIIVSYKEREEDRLKGLEVGANAYLTKSSFHDNRFIETVAELIGAADGP</sequence>
<protein>
    <recommendedName>
        <fullName evidence="2">histidine kinase</fullName>
        <ecNumber evidence="2">2.7.13.3</ecNumber>
    </recommendedName>
</protein>
<keyword evidence="3 7" id="KW-0597">Phosphoprotein</keyword>
<dbReference type="InterPro" id="IPR036641">
    <property type="entry name" value="HPT_dom_sf"/>
</dbReference>
<dbReference type="InterPro" id="IPR011006">
    <property type="entry name" value="CheY-like_superfamily"/>
</dbReference>
<dbReference type="PROSITE" id="PS50110">
    <property type="entry name" value="RESPONSE_REGULATORY"/>
    <property type="match status" value="1"/>
</dbReference>
<dbReference type="Gene3D" id="1.20.120.160">
    <property type="entry name" value="HPT domain"/>
    <property type="match status" value="2"/>
</dbReference>
<reference evidence="13 14" key="1">
    <citation type="submission" date="2018-01" db="EMBL/GenBank/DDBJ databases">
        <title>G. obscuriglobus.</title>
        <authorList>
            <person name="Franke J."/>
            <person name="Blomberg W."/>
            <person name="Selmecki A."/>
        </authorList>
    </citation>
    <scope>NUCLEOTIDE SEQUENCE [LARGE SCALE GENOMIC DNA]</scope>
    <source>
        <strain evidence="13 14">DSM 5831</strain>
    </source>
</reference>
<name>A0A2Z3GRT5_9BACT</name>
<keyword evidence="4" id="KW-0808">Transferase</keyword>
<evidence type="ECO:0000259" key="9">
    <source>
        <dbReference type="PROSITE" id="PS50109"/>
    </source>
</evidence>